<evidence type="ECO:0000259" key="1">
    <source>
        <dbReference type="Pfam" id="PF04230"/>
    </source>
</evidence>
<proteinExistence type="predicted"/>
<dbReference type="AlphaFoldDB" id="A0A068NND0"/>
<evidence type="ECO:0000313" key="3">
    <source>
        <dbReference type="Proteomes" id="UP000027982"/>
    </source>
</evidence>
<dbReference type="KEGG" id="fgi:OP10G_1670"/>
<protein>
    <submittedName>
        <fullName evidence="2">Polysaccharide pyruvyl transferase CsaB</fullName>
    </submittedName>
</protein>
<keyword evidence="3" id="KW-1185">Reference proteome</keyword>
<dbReference type="HOGENOM" id="CLU_062773_0_0_0"/>
<dbReference type="InterPro" id="IPR007345">
    <property type="entry name" value="Polysacch_pyruvyl_Trfase"/>
</dbReference>
<reference evidence="2 3" key="1">
    <citation type="journal article" date="2014" name="PLoS ONE">
        <title>The first complete genome sequence of the class fimbriimonadia in the phylum armatimonadetes.</title>
        <authorList>
            <person name="Hu Z.Y."/>
            <person name="Wang Y.Z."/>
            <person name="Im W.T."/>
            <person name="Wang S.Y."/>
            <person name="Zhao G.P."/>
            <person name="Zheng H.J."/>
            <person name="Quan Z.X."/>
        </authorList>
    </citation>
    <scope>NUCLEOTIDE SEQUENCE [LARGE SCALE GENOMIC DNA]</scope>
    <source>
        <strain evidence="2">Gsoil 348</strain>
    </source>
</reference>
<dbReference type="PANTHER" id="PTHR36836">
    <property type="entry name" value="COLANIC ACID BIOSYNTHESIS PROTEIN WCAK"/>
    <property type="match status" value="1"/>
</dbReference>
<dbReference type="InterPro" id="IPR019896">
    <property type="entry name" value="Polysacch_pyruvyl_Trfase_CsaB"/>
</dbReference>
<dbReference type="RefSeq" id="WP_025226364.1">
    <property type="nucleotide sequence ID" value="NZ_CP007139.1"/>
</dbReference>
<keyword evidence="2" id="KW-0808">Transferase</keyword>
<dbReference type="Proteomes" id="UP000027982">
    <property type="component" value="Chromosome"/>
</dbReference>
<dbReference type="eggNOG" id="COG2327">
    <property type="taxonomic scope" value="Bacteria"/>
</dbReference>
<gene>
    <name evidence="2" type="ORF">OP10G_1670</name>
</gene>
<dbReference type="OrthoDB" id="3199616at2"/>
<sequence>MPGQLLLAGYLGSGNLGDDAVMLGFSDGIIRAGFEVAILSGAPEETNRNYGFLSYPRRDFKQIELAISRCDAVVFPGGSIFQDVTSVRSVAYYAKVIEMAKKAKKKVFLVGQGVGPLKTFLGRRMALGAFNDADAIAVRDPASLEALKELGYKKAARATADSSFLMPPPPDPVDPEDFSVGGMKVVGIAPRPLDKKTDVVGLFGDFCRLLYQSGSMPVLVTMDRNEDIELAEAISKKQGGKIPDLRRVVTPMQMQQRISRMDSMVAMRLHAGILASMVNIPPLMVSYDPKVTAFAKQLGLGNALSMDTGITGPRLLDAFLQFQKDRERNVKILDKKREEMRKQAEGNIELVVNGMGGR</sequence>
<evidence type="ECO:0000313" key="2">
    <source>
        <dbReference type="EMBL" id="AIE85038.1"/>
    </source>
</evidence>
<dbReference type="STRING" id="661478.OP10G_1670"/>
<name>A0A068NND0_FIMGI</name>
<feature type="domain" description="Polysaccharide pyruvyl transferase" evidence="1">
    <location>
        <begin position="15"/>
        <end position="289"/>
    </location>
</feature>
<dbReference type="GO" id="GO:0016740">
    <property type="term" value="F:transferase activity"/>
    <property type="evidence" value="ECO:0007669"/>
    <property type="project" value="UniProtKB-KW"/>
</dbReference>
<dbReference type="NCBIfam" id="TIGR03609">
    <property type="entry name" value="S_layer_CsaB"/>
    <property type="match status" value="1"/>
</dbReference>
<accession>A0A068NND0</accession>
<dbReference type="Pfam" id="PF04230">
    <property type="entry name" value="PS_pyruv_trans"/>
    <property type="match status" value="1"/>
</dbReference>
<dbReference type="EMBL" id="CP007139">
    <property type="protein sequence ID" value="AIE85038.1"/>
    <property type="molecule type" value="Genomic_DNA"/>
</dbReference>
<organism evidence="2 3">
    <name type="scientific">Fimbriimonas ginsengisoli Gsoil 348</name>
    <dbReference type="NCBI Taxonomy" id="661478"/>
    <lineage>
        <taxon>Bacteria</taxon>
        <taxon>Bacillati</taxon>
        <taxon>Armatimonadota</taxon>
        <taxon>Fimbriimonadia</taxon>
        <taxon>Fimbriimonadales</taxon>
        <taxon>Fimbriimonadaceae</taxon>
        <taxon>Fimbriimonas</taxon>
    </lineage>
</organism>
<dbReference type="PANTHER" id="PTHR36836:SF1">
    <property type="entry name" value="COLANIC ACID BIOSYNTHESIS PROTEIN WCAK"/>
    <property type="match status" value="1"/>
</dbReference>